<organism evidence="2 3">
    <name type="scientific">Delitschia confertaspora ATCC 74209</name>
    <dbReference type="NCBI Taxonomy" id="1513339"/>
    <lineage>
        <taxon>Eukaryota</taxon>
        <taxon>Fungi</taxon>
        <taxon>Dikarya</taxon>
        <taxon>Ascomycota</taxon>
        <taxon>Pezizomycotina</taxon>
        <taxon>Dothideomycetes</taxon>
        <taxon>Pleosporomycetidae</taxon>
        <taxon>Pleosporales</taxon>
        <taxon>Delitschiaceae</taxon>
        <taxon>Delitschia</taxon>
    </lineage>
</organism>
<dbReference type="Pfam" id="PF20976">
    <property type="entry name" value="Pop8"/>
    <property type="match status" value="1"/>
</dbReference>
<protein>
    <recommendedName>
        <fullName evidence="1">Ribonucleases P/MRP subunit Pop8-like domain-containing protein</fullName>
    </recommendedName>
</protein>
<dbReference type="AlphaFoldDB" id="A0A9P4N341"/>
<dbReference type="Proteomes" id="UP000799536">
    <property type="component" value="Unassembled WGS sequence"/>
</dbReference>
<feature type="domain" description="Ribonucleases P/MRP subunit Pop8-like" evidence="1">
    <location>
        <begin position="22"/>
        <end position="104"/>
    </location>
</feature>
<dbReference type="OrthoDB" id="5530243at2759"/>
<evidence type="ECO:0000313" key="2">
    <source>
        <dbReference type="EMBL" id="KAF2205430.1"/>
    </source>
</evidence>
<feature type="non-terminal residue" evidence="2">
    <location>
        <position position="110"/>
    </location>
</feature>
<dbReference type="GO" id="GO:0000172">
    <property type="term" value="C:ribonuclease MRP complex"/>
    <property type="evidence" value="ECO:0007669"/>
    <property type="project" value="InterPro"/>
</dbReference>
<dbReference type="PANTHER" id="PTHR28173">
    <property type="entry name" value="RIBONUCLEASES P/MRP PROTEIN SUBUNIT POP8"/>
    <property type="match status" value="1"/>
</dbReference>
<proteinExistence type="predicted"/>
<dbReference type="InterPro" id="IPR049128">
    <property type="entry name" value="Pop8-like_dom"/>
</dbReference>
<dbReference type="GO" id="GO:0034965">
    <property type="term" value="P:intronic box C/D snoRNA processing"/>
    <property type="evidence" value="ECO:0007669"/>
    <property type="project" value="TreeGrafter"/>
</dbReference>
<comment type="caution">
    <text evidence="2">The sequence shown here is derived from an EMBL/GenBank/DDBJ whole genome shotgun (WGS) entry which is preliminary data.</text>
</comment>
<dbReference type="GO" id="GO:0004526">
    <property type="term" value="F:ribonuclease P activity"/>
    <property type="evidence" value="ECO:0007669"/>
    <property type="project" value="TreeGrafter"/>
</dbReference>
<feature type="non-terminal residue" evidence="2">
    <location>
        <position position="1"/>
    </location>
</feature>
<evidence type="ECO:0000313" key="3">
    <source>
        <dbReference type="Proteomes" id="UP000799536"/>
    </source>
</evidence>
<sequence length="110" mass="12279">KRKRKVENTNHVLHQSTFKKPSWSYFHLSLIMPSIPNYKSPVEAESPSIDPITILSLLQSPLSSFLGTHGASITIDILKIVSRDVWIRVPRQDASAIEAALSNWVGWTAG</sequence>
<keyword evidence="3" id="KW-1185">Reference proteome</keyword>
<gene>
    <name evidence="2" type="ORF">GQ43DRAFT_357992</name>
</gene>
<reference evidence="2" key="1">
    <citation type="journal article" date="2020" name="Stud. Mycol.">
        <title>101 Dothideomycetes genomes: a test case for predicting lifestyles and emergence of pathogens.</title>
        <authorList>
            <person name="Haridas S."/>
            <person name="Albert R."/>
            <person name="Binder M."/>
            <person name="Bloem J."/>
            <person name="Labutti K."/>
            <person name="Salamov A."/>
            <person name="Andreopoulos B."/>
            <person name="Baker S."/>
            <person name="Barry K."/>
            <person name="Bills G."/>
            <person name="Bluhm B."/>
            <person name="Cannon C."/>
            <person name="Castanera R."/>
            <person name="Culley D."/>
            <person name="Daum C."/>
            <person name="Ezra D."/>
            <person name="Gonzalez J."/>
            <person name="Henrissat B."/>
            <person name="Kuo A."/>
            <person name="Liang C."/>
            <person name="Lipzen A."/>
            <person name="Lutzoni F."/>
            <person name="Magnuson J."/>
            <person name="Mondo S."/>
            <person name="Nolan M."/>
            <person name="Ohm R."/>
            <person name="Pangilinan J."/>
            <person name="Park H.-J."/>
            <person name="Ramirez L."/>
            <person name="Alfaro M."/>
            <person name="Sun H."/>
            <person name="Tritt A."/>
            <person name="Yoshinaga Y."/>
            <person name="Zwiers L.-H."/>
            <person name="Turgeon B."/>
            <person name="Goodwin S."/>
            <person name="Spatafora J."/>
            <person name="Crous P."/>
            <person name="Grigoriev I."/>
        </authorList>
    </citation>
    <scope>NUCLEOTIDE SEQUENCE</scope>
    <source>
        <strain evidence="2">ATCC 74209</strain>
    </source>
</reference>
<dbReference type="InterPro" id="IPR020347">
    <property type="entry name" value="Pop8"/>
</dbReference>
<dbReference type="GO" id="GO:0005655">
    <property type="term" value="C:nucleolar ribonuclease P complex"/>
    <property type="evidence" value="ECO:0007669"/>
    <property type="project" value="InterPro"/>
</dbReference>
<dbReference type="EMBL" id="ML993856">
    <property type="protein sequence ID" value="KAF2205430.1"/>
    <property type="molecule type" value="Genomic_DNA"/>
</dbReference>
<accession>A0A9P4N341</accession>
<dbReference type="GO" id="GO:0008033">
    <property type="term" value="P:tRNA processing"/>
    <property type="evidence" value="ECO:0007669"/>
    <property type="project" value="InterPro"/>
</dbReference>
<dbReference type="GO" id="GO:0000171">
    <property type="term" value="F:ribonuclease MRP activity"/>
    <property type="evidence" value="ECO:0007669"/>
    <property type="project" value="TreeGrafter"/>
</dbReference>
<name>A0A9P4N341_9PLEO</name>
<dbReference type="PANTHER" id="PTHR28173:SF1">
    <property type="entry name" value="RIBONUCLEASES P_MRP PROTEIN SUBUNIT POP8"/>
    <property type="match status" value="1"/>
</dbReference>
<evidence type="ECO:0000259" key="1">
    <source>
        <dbReference type="Pfam" id="PF20976"/>
    </source>
</evidence>
<dbReference type="GO" id="GO:0000294">
    <property type="term" value="P:nuclear-transcribed mRNA catabolic process, RNase MRP-dependent"/>
    <property type="evidence" value="ECO:0007669"/>
    <property type="project" value="TreeGrafter"/>
</dbReference>